<dbReference type="SUPFAM" id="SSF48726">
    <property type="entry name" value="Immunoglobulin"/>
    <property type="match status" value="1"/>
</dbReference>
<dbReference type="Proteomes" id="UP000594260">
    <property type="component" value="Unplaced"/>
</dbReference>
<keyword evidence="1" id="KW-1133">Transmembrane helix</keyword>
<dbReference type="InterPro" id="IPR007110">
    <property type="entry name" value="Ig-like_dom"/>
</dbReference>
<dbReference type="OMA" id="PVRINTW"/>
<evidence type="ECO:0000259" key="2">
    <source>
        <dbReference type="PROSITE" id="PS50835"/>
    </source>
</evidence>
<dbReference type="GeneID" id="111242895"/>
<keyword evidence="4" id="KW-1185">Reference proteome</keyword>
<dbReference type="KEGG" id="vde:111242895"/>
<accession>A0A7M7J3N4</accession>
<dbReference type="PROSITE" id="PS50835">
    <property type="entry name" value="IG_LIKE"/>
    <property type="match status" value="1"/>
</dbReference>
<name>A0A7M7J3N4_VARDE</name>
<evidence type="ECO:0000256" key="1">
    <source>
        <dbReference type="SAM" id="Phobius"/>
    </source>
</evidence>
<feature type="transmembrane region" description="Helical" evidence="1">
    <location>
        <begin position="12"/>
        <end position="35"/>
    </location>
</feature>
<dbReference type="AlphaFoldDB" id="A0A7M7J3N4"/>
<evidence type="ECO:0000313" key="3">
    <source>
        <dbReference type="EnsemblMetazoa" id="XP_022643561"/>
    </source>
</evidence>
<dbReference type="OrthoDB" id="6478865at2759"/>
<dbReference type="InParanoid" id="A0A7M7J3N4"/>
<proteinExistence type="predicted"/>
<dbReference type="PANTHER" id="PTHR21261:SF2">
    <property type="entry name" value="GH04238P-RELATED"/>
    <property type="match status" value="1"/>
</dbReference>
<sequence length="346" mass="39205">MALNSPQRRVQRAGGGMVSVALASTYTAGVILQLLPLLSNTHGIRILDVVVPQFVENGTADSVVLDCVYQYSLEDQQLVVKWFFNQDPKPIYQWIPDLNKRSYSKSRFEGHIDRHFEVPPPSTPMLVHHHRRGGLANNDNGPADKYTKYRALKIMRPTTEMSGSYSCSVTSLQGQDTKTKEMIVYAKPRRFSLSFRRPADSSETQFKCQVEGIFPQPQLHMYRVEQTRIAGNEYTNVANMTDDLNYSVQPVGHQRRATKDGYMTVLTTSLSNRLFRLSAQSSKARRHLFFCVYTIPSTDIKQTRVLEFYPERFTSEATHLVETSTLSISVGVALAFFVIFATISTL</sequence>
<organism evidence="3 4">
    <name type="scientific">Varroa destructor</name>
    <name type="common">Honeybee mite</name>
    <dbReference type="NCBI Taxonomy" id="109461"/>
    <lineage>
        <taxon>Eukaryota</taxon>
        <taxon>Metazoa</taxon>
        <taxon>Ecdysozoa</taxon>
        <taxon>Arthropoda</taxon>
        <taxon>Chelicerata</taxon>
        <taxon>Arachnida</taxon>
        <taxon>Acari</taxon>
        <taxon>Parasitiformes</taxon>
        <taxon>Mesostigmata</taxon>
        <taxon>Gamasina</taxon>
        <taxon>Dermanyssoidea</taxon>
        <taxon>Varroidae</taxon>
        <taxon>Varroa</taxon>
    </lineage>
</organism>
<keyword evidence="1" id="KW-0812">Transmembrane</keyword>
<protein>
    <recommendedName>
        <fullName evidence="2">Ig-like domain-containing protein</fullName>
    </recommendedName>
</protein>
<dbReference type="InterPro" id="IPR036179">
    <property type="entry name" value="Ig-like_dom_sf"/>
</dbReference>
<dbReference type="FunCoup" id="A0A7M7J3N4">
    <property type="interactions" value="10"/>
</dbReference>
<dbReference type="InterPro" id="IPR013783">
    <property type="entry name" value="Ig-like_fold"/>
</dbReference>
<dbReference type="EnsemblMetazoa" id="XM_022787826">
    <property type="protein sequence ID" value="XP_022643561"/>
    <property type="gene ID" value="LOC111242895"/>
</dbReference>
<dbReference type="Gene3D" id="2.60.40.10">
    <property type="entry name" value="Immunoglobulins"/>
    <property type="match status" value="1"/>
</dbReference>
<evidence type="ECO:0000313" key="4">
    <source>
        <dbReference type="Proteomes" id="UP000594260"/>
    </source>
</evidence>
<keyword evidence="1" id="KW-0472">Membrane</keyword>
<dbReference type="RefSeq" id="XP_022643561.1">
    <property type="nucleotide sequence ID" value="XM_022787826.1"/>
</dbReference>
<reference evidence="3" key="1">
    <citation type="submission" date="2021-01" db="UniProtKB">
        <authorList>
            <consortium name="EnsemblMetazoa"/>
        </authorList>
    </citation>
    <scope>IDENTIFICATION</scope>
</reference>
<feature type="domain" description="Ig-like" evidence="2">
    <location>
        <begin position="36"/>
        <end position="183"/>
    </location>
</feature>
<dbReference type="PANTHER" id="PTHR21261">
    <property type="entry name" value="BEAT PROTEIN"/>
    <property type="match status" value="1"/>
</dbReference>